<dbReference type="Proteomes" id="UP001597402">
    <property type="component" value="Unassembled WGS sequence"/>
</dbReference>
<keyword evidence="6" id="KW-1185">Reference proteome</keyword>
<dbReference type="InterPro" id="IPR000792">
    <property type="entry name" value="Tscrpt_reg_LuxR_C"/>
</dbReference>
<dbReference type="SUPFAM" id="SSF46894">
    <property type="entry name" value="C-terminal effector domain of the bipartite response regulators"/>
    <property type="match status" value="1"/>
</dbReference>
<keyword evidence="2" id="KW-0238">DNA-binding</keyword>
<gene>
    <name evidence="5" type="ORF">ACFSHS_10430</name>
</gene>
<dbReference type="SMART" id="SM00421">
    <property type="entry name" value="HTH_LUXR"/>
    <property type="match status" value="1"/>
</dbReference>
<dbReference type="RefSeq" id="WP_376874950.1">
    <property type="nucleotide sequence ID" value="NZ_JBHUHP010000009.1"/>
</dbReference>
<keyword evidence="3" id="KW-0804">Transcription</keyword>
<dbReference type="PRINTS" id="PR00038">
    <property type="entry name" value="HTHLUXR"/>
</dbReference>
<evidence type="ECO:0000256" key="2">
    <source>
        <dbReference type="ARBA" id="ARBA00023125"/>
    </source>
</evidence>
<dbReference type="PROSITE" id="PS50043">
    <property type="entry name" value="HTH_LUXR_2"/>
    <property type="match status" value="1"/>
</dbReference>
<dbReference type="Gene3D" id="1.10.10.10">
    <property type="entry name" value="Winged helix-like DNA-binding domain superfamily/Winged helix DNA-binding domain"/>
    <property type="match status" value="1"/>
</dbReference>
<dbReference type="PANTHER" id="PTHR44688">
    <property type="entry name" value="DNA-BINDING TRANSCRIPTIONAL ACTIVATOR DEVR_DOSR"/>
    <property type="match status" value="1"/>
</dbReference>
<protein>
    <submittedName>
        <fullName evidence="5">Response regulator transcription factor</fullName>
    </submittedName>
</protein>
<dbReference type="PROSITE" id="PS00622">
    <property type="entry name" value="HTH_LUXR_1"/>
    <property type="match status" value="1"/>
</dbReference>
<dbReference type="InterPro" id="IPR016032">
    <property type="entry name" value="Sig_transdc_resp-reg_C-effctor"/>
</dbReference>
<evidence type="ECO:0000259" key="4">
    <source>
        <dbReference type="PROSITE" id="PS50043"/>
    </source>
</evidence>
<dbReference type="Pfam" id="PF00196">
    <property type="entry name" value="GerE"/>
    <property type="match status" value="1"/>
</dbReference>
<evidence type="ECO:0000313" key="6">
    <source>
        <dbReference type="Proteomes" id="UP001597402"/>
    </source>
</evidence>
<proteinExistence type="predicted"/>
<organism evidence="5 6">
    <name type="scientific">Blastococcus deserti</name>
    <dbReference type="NCBI Taxonomy" id="2259033"/>
    <lineage>
        <taxon>Bacteria</taxon>
        <taxon>Bacillati</taxon>
        <taxon>Actinomycetota</taxon>
        <taxon>Actinomycetes</taxon>
        <taxon>Geodermatophilales</taxon>
        <taxon>Geodermatophilaceae</taxon>
        <taxon>Blastococcus</taxon>
    </lineage>
</organism>
<dbReference type="PANTHER" id="PTHR44688:SF16">
    <property type="entry name" value="DNA-BINDING TRANSCRIPTIONAL ACTIVATOR DEVR_DOSR"/>
    <property type="match status" value="1"/>
</dbReference>
<keyword evidence="1" id="KW-0805">Transcription regulation</keyword>
<reference evidence="6" key="1">
    <citation type="journal article" date="2019" name="Int. J. Syst. Evol. Microbiol.">
        <title>The Global Catalogue of Microorganisms (GCM) 10K type strain sequencing project: providing services to taxonomists for standard genome sequencing and annotation.</title>
        <authorList>
            <consortium name="The Broad Institute Genomics Platform"/>
            <consortium name="The Broad Institute Genome Sequencing Center for Infectious Disease"/>
            <person name="Wu L."/>
            <person name="Ma J."/>
        </authorList>
    </citation>
    <scope>NUCLEOTIDE SEQUENCE [LARGE SCALE GENOMIC DNA]</scope>
    <source>
        <strain evidence="6">JCM 3338</strain>
    </source>
</reference>
<feature type="domain" description="HTH luxR-type" evidence="4">
    <location>
        <begin position="287"/>
        <end position="352"/>
    </location>
</feature>
<evidence type="ECO:0000313" key="5">
    <source>
        <dbReference type="EMBL" id="MFD2091985.1"/>
    </source>
</evidence>
<comment type="caution">
    <text evidence="5">The sequence shown here is derived from an EMBL/GenBank/DDBJ whole genome shotgun (WGS) entry which is preliminary data.</text>
</comment>
<accession>A0ABW4X9V4</accession>
<evidence type="ECO:0000256" key="3">
    <source>
        <dbReference type="ARBA" id="ARBA00023163"/>
    </source>
</evidence>
<sequence length="372" mass="40295">MRTIRTDDVRARLGALATAGLDLDGYAHGFLELLGRAVPHEIGCLATTDPATGLVTRTFKVNLPDHLDREVARFEYEVDDVNLFQEIARRPDPVGVLHLDTDGRPEVSARWRELLVPHFGQAHELRAVFRLRGDTWGLLAIFRPAGVSGFNPAEADFVARLSPTVVSGLRAGLVASVEPQTSDTTGPAVLVVGADGRLSQITPAGEQRLGELGGDPARGLPLPLLSLVAAARAYADGRRAIPPRLRVRTPSGQFLVGDAAPLADRTRTGRDVIVTLEEARPPDIAPLVVAAFGLTPRERDIVGHALRGADTREIGRRLHLSPYTVQEHLTSIFDKAGVRNRRELTSRVFLDQYAPRLGSSLAPSGWFDDRAG</sequence>
<name>A0ABW4X9V4_9ACTN</name>
<dbReference type="EMBL" id="JBHUHP010000009">
    <property type="protein sequence ID" value="MFD2091985.1"/>
    <property type="molecule type" value="Genomic_DNA"/>
</dbReference>
<dbReference type="InterPro" id="IPR036388">
    <property type="entry name" value="WH-like_DNA-bd_sf"/>
</dbReference>
<dbReference type="CDD" id="cd06170">
    <property type="entry name" value="LuxR_C_like"/>
    <property type="match status" value="1"/>
</dbReference>
<evidence type="ECO:0000256" key="1">
    <source>
        <dbReference type="ARBA" id="ARBA00023015"/>
    </source>
</evidence>